<keyword evidence="4" id="KW-1185">Reference proteome</keyword>
<evidence type="ECO:0000313" key="5">
    <source>
        <dbReference type="RefSeq" id="XP_033575697.1"/>
    </source>
</evidence>
<dbReference type="Pfam" id="PF12937">
    <property type="entry name" value="F-box-like"/>
    <property type="match status" value="1"/>
</dbReference>
<dbReference type="Proteomes" id="UP000504636">
    <property type="component" value="Unplaced"/>
</dbReference>
<reference evidence="5" key="3">
    <citation type="submission" date="2025-04" db="UniProtKB">
        <authorList>
            <consortium name="RefSeq"/>
        </authorList>
    </citation>
    <scope>IDENTIFICATION</scope>
    <source>
        <strain evidence="5">CBS 304.34</strain>
    </source>
</reference>
<reference evidence="5" key="2">
    <citation type="submission" date="2020-04" db="EMBL/GenBank/DDBJ databases">
        <authorList>
            <consortium name="NCBI Genome Project"/>
        </authorList>
    </citation>
    <scope>NUCLEOTIDE SEQUENCE</scope>
    <source>
        <strain evidence="5">CBS 304.34</strain>
    </source>
</reference>
<feature type="domain" description="F-box" evidence="2">
    <location>
        <begin position="9"/>
        <end position="49"/>
    </location>
</feature>
<feature type="region of interest" description="Disordered" evidence="1">
    <location>
        <begin position="506"/>
        <end position="551"/>
    </location>
</feature>
<name>A0A6A6YJM8_9PEZI</name>
<evidence type="ECO:0000313" key="4">
    <source>
        <dbReference type="Proteomes" id="UP000504636"/>
    </source>
</evidence>
<evidence type="ECO:0000256" key="1">
    <source>
        <dbReference type="SAM" id="MobiDB-lite"/>
    </source>
</evidence>
<feature type="compositionally biased region" description="Basic and acidic residues" evidence="1">
    <location>
        <begin position="531"/>
        <end position="551"/>
    </location>
</feature>
<proteinExistence type="predicted"/>
<dbReference type="EMBL" id="MU003702">
    <property type="protein sequence ID" value="KAF2808733.1"/>
    <property type="molecule type" value="Genomic_DNA"/>
</dbReference>
<dbReference type="AlphaFoldDB" id="A0A6A6YJM8"/>
<evidence type="ECO:0000259" key="2">
    <source>
        <dbReference type="Pfam" id="PF12937"/>
    </source>
</evidence>
<evidence type="ECO:0000313" key="3">
    <source>
        <dbReference type="EMBL" id="KAF2808733.1"/>
    </source>
</evidence>
<protein>
    <recommendedName>
        <fullName evidence="2">F-box domain-containing protein</fullName>
    </recommendedName>
</protein>
<feature type="compositionally biased region" description="Polar residues" evidence="1">
    <location>
        <begin position="506"/>
        <end position="520"/>
    </location>
</feature>
<dbReference type="InterPro" id="IPR001810">
    <property type="entry name" value="F-box_dom"/>
</dbReference>
<dbReference type="GeneID" id="54466501"/>
<gene>
    <name evidence="3 5" type="ORF">BDZ99DRAFT_521231</name>
</gene>
<organism evidence="3">
    <name type="scientific">Mytilinidion resinicola</name>
    <dbReference type="NCBI Taxonomy" id="574789"/>
    <lineage>
        <taxon>Eukaryota</taxon>
        <taxon>Fungi</taxon>
        <taxon>Dikarya</taxon>
        <taxon>Ascomycota</taxon>
        <taxon>Pezizomycotina</taxon>
        <taxon>Dothideomycetes</taxon>
        <taxon>Pleosporomycetidae</taxon>
        <taxon>Mytilinidiales</taxon>
        <taxon>Mytilinidiaceae</taxon>
        <taxon>Mytilinidion</taxon>
    </lineage>
</organism>
<sequence>MSTFSGLFIPVEIVYSILDLLPSQSDLACLCRVSKEFHSVVSPRLYQNPAVRYTKYTNARNAPVWTFLRTVIRRSELGARVKKAHFDNFDCDWDESRKGKETPDIDGNDLELIRNLIIWAKLPNPQEWIQAVKDGDPDALVAMALCRLSKIEILEVSFLRSRSKQRTFIGRMFEALQAIRSSTACFPHLLRIREISNLPEYFTPLQDGFWLFGVPDLQKIETKVREVSEWYTLHVEQTLVNPDPDYVLSPFRWPQSNMEVPTITTLILRQSHLSVPGMRQLLAALPNLQELEYDFWGVGNLNYEAPDELKYPCWLIFGCLPDHELNFGDGFEPLQDHLQVLRMSATVNGGEYVYGDPPYAVGSSVPALNHFKALKTLAIPLAILLGWNKSTNDKLSRILPPNLEDLEITDTFCGSVSYQWEPHQVLPRICDYLMSGAAKNLKRLILGRHLNSYGAWENDVFDPVQQLCEELGISFIYDLGCHCDEPSNCKSDSPMVEDILKHMASRSTGTTETPSESITPGQCDRIGAQMDQKHSKSRNFEKKQKDMSIRDLARKSTISDGLLGRSQS</sequence>
<accession>A0A6A6YJM8</accession>
<dbReference type="RefSeq" id="XP_033575697.1">
    <property type="nucleotide sequence ID" value="XM_033725608.1"/>
</dbReference>
<reference evidence="3 5" key="1">
    <citation type="journal article" date="2020" name="Stud. Mycol.">
        <title>101 Dothideomycetes genomes: a test case for predicting lifestyles and emergence of pathogens.</title>
        <authorList>
            <person name="Haridas S."/>
            <person name="Albert R."/>
            <person name="Binder M."/>
            <person name="Bloem J."/>
            <person name="Labutti K."/>
            <person name="Salamov A."/>
            <person name="Andreopoulos B."/>
            <person name="Baker S."/>
            <person name="Barry K."/>
            <person name="Bills G."/>
            <person name="Bluhm B."/>
            <person name="Cannon C."/>
            <person name="Castanera R."/>
            <person name="Culley D."/>
            <person name="Daum C."/>
            <person name="Ezra D."/>
            <person name="Gonzalez J."/>
            <person name="Henrissat B."/>
            <person name="Kuo A."/>
            <person name="Liang C."/>
            <person name="Lipzen A."/>
            <person name="Lutzoni F."/>
            <person name="Magnuson J."/>
            <person name="Mondo S."/>
            <person name="Nolan M."/>
            <person name="Ohm R."/>
            <person name="Pangilinan J."/>
            <person name="Park H.-J."/>
            <person name="Ramirez L."/>
            <person name="Alfaro M."/>
            <person name="Sun H."/>
            <person name="Tritt A."/>
            <person name="Yoshinaga Y."/>
            <person name="Zwiers L.-H."/>
            <person name="Turgeon B."/>
            <person name="Goodwin S."/>
            <person name="Spatafora J."/>
            <person name="Crous P."/>
            <person name="Grigoriev I."/>
        </authorList>
    </citation>
    <scope>NUCLEOTIDE SEQUENCE</scope>
    <source>
        <strain evidence="3 5">CBS 304.34</strain>
    </source>
</reference>
<dbReference type="OrthoDB" id="3685234at2759"/>